<feature type="region of interest" description="Disordered" evidence="3">
    <location>
        <begin position="1"/>
        <end position="42"/>
    </location>
</feature>
<dbReference type="Pfam" id="PF00013">
    <property type="entry name" value="KH_1"/>
    <property type="match status" value="3"/>
</dbReference>
<accession>A0A9Q1L2D6</accession>
<feature type="region of interest" description="Disordered" evidence="3">
    <location>
        <begin position="269"/>
        <end position="303"/>
    </location>
</feature>
<feature type="compositionally biased region" description="Polar residues" evidence="3">
    <location>
        <begin position="278"/>
        <end position="303"/>
    </location>
</feature>
<dbReference type="AlphaFoldDB" id="A0A9Q1L2D6"/>
<dbReference type="GO" id="GO:0003723">
    <property type="term" value="F:RNA binding"/>
    <property type="evidence" value="ECO:0007669"/>
    <property type="project" value="UniProtKB-UniRule"/>
</dbReference>
<dbReference type="SMART" id="SM00322">
    <property type="entry name" value="KH"/>
    <property type="match status" value="3"/>
</dbReference>
<keyword evidence="6" id="KW-1185">Reference proteome</keyword>
<feature type="region of interest" description="Disordered" evidence="3">
    <location>
        <begin position="454"/>
        <end position="480"/>
    </location>
</feature>
<reference evidence="6" key="1">
    <citation type="journal article" date="2023" name="Proc. Natl. Acad. Sci. U.S.A.">
        <title>Genomic and structural basis for evolution of tropane alkaloid biosynthesis.</title>
        <authorList>
            <person name="Wanga Y.-J."/>
            <person name="Taina T."/>
            <person name="Yua J.-Y."/>
            <person name="Lia J."/>
            <person name="Xua B."/>
            <person name="Chenc J."/>
            <person name="D'Auriad J.C."/>
            <person name="Huanga J.-P."/>
            <person name="Huanga S.-X."/>
        </authorList>
    </citation>
    <scope>NUCLEOTIDE SEQUENCE [LARGE SCALE GENOMIC DNA]</scope>
    <source>
        <strain evidence="6">cv. KIB-2019</strain>
    </source>
</reference>
<dbReference type="OrthoDB" id="442947at2759"/>
<evidence type="ECO:0000313" key="6">
    <source>
        <dbReference type="Proteomes" id="UP001152561"/>
    </source>
</evidence>
<dbReference type="InterPro" id="IPR036612">
    <property type="entry name" value="KH_dom_type_1_sf"/>
</dbReference>
<dbReference type="CDD" id="cd22460">
    <property type="entry name" value="KH-I_PEPPER_rpt2_like"/>
    <property type="match status" value="1"/>
</dbReference>
<dbReference type="EMBL" id="JAJAGQ010000024">
    <property type="protein sequence ID" value="KAJ8526633.1"/>
    <property type="molecule type" value="Genomic_DNA"/>
</dbReference>
<dbReference type="Proteomes" id="UP001152561">
    <property type="component" value="Unassembled WGS sequence"/>
</dbReference>
<evidence type="ECO:0000313" key="5">
    <source>
        <dbReference type="EMBL" id="KAJ8526633.1"/>
    </source>
</evidence>
<protein>
    <recommendedName>
        <fullName evidence="4">K Homology domain-containing protein</fullName>
    </recommendedName>
</protein>
<evidence type="ECO:0000259" key="4">
    <source>
        <dbReference type="SMART" id="SM00322"/>
    </source>
</evidence>
<feature type="domain" description="K Homology" evidence="4">
    <location>
        <begin position="81"/>
        <end position="154"/>
    </location>
</feature>
<dbReference type="Gene3D" id="3.30.310.210">
    <property type="match status" value="1"/>
</dbReference>
<dbReference type="Gene3D" id="3.30.1370.10">
    <property type="entry name" value="K Homology domain, type 1"/>
    <property type="match status" value="1"/>
</dbReference>
<evidence type="ECO:0000256" key="1">
    <source>
        <dbReference type="ARBA" id="ARBA00022737"/>
    </source>
</evidence>
<evidence type="ECO:0000256" key="3">
    <source>
        <dbReference type="SAM" id="MobiDB-lite"/>
    </source>
</evidence>
<feature type="domain" description="K Homology" evidence="4">
    <location>
        <begin position="172"/>
        <end position="247"/>
    </location>
</feature>
<feature type="compositionally biased region" description="Low complexity" evidence="3">
    <location>
        <begin position="471"/>
        <end position="480"/>
    </location>
</feature>
<feature type="compositionally biased region" description="Polar residues" evidence="3">
    <location>
        <begin position="1"/>
        <end position="12"/>
    </location>
</feature>
<feature type="domain" description="K Homology" evidence="4">
    <location>
        <begin position="353"/>
        <end position="423"/>
    </location>
</feature>
<dbReference type="InterPro" id="IPR004087">
    <property type="entry name" value="KH_dom"/>
</dbReference>
<dbReference type="PANTHER" id="PTHR10288">
    <property type="entry name" value="KH DOMAIN CONTAINING RNA BINDING PROTEIN"/>
    <property type="match status" value="1"/>
</dbReference>
<keyword evidence="2" id="KW-0694">RNA-binding</keyword>
<keyword evidence="1" id="KW-0677">Repeat</keyword>
<proteinExistence type="predicted"/>
<gene>
    <name evidence="5" type="ORF">K7X08_029110</name>
</gene>
<dbReference type="SUPFAM" id="SSF54791">
    <property type="entry name" value="Eukaryotic type KH-domain (KH-domain type I)"/>
    <property type="match status" value="3"/>
</dbReference>
<dbReference type="PROSITE" id="PS50084">
    <property type="entry name" value="KH_TYPE_1"/>
    <property type="match status" value="3"/>
</dbReference>
<evidence type="ECO:0000256" key="2">
    <source>
        <dbReference type="PROSITE-ProRule" id="PRU00117"/>
    </source>
</evidence>
<dbReference type="CDD" id="cd22459">
    <property type="entry name" value="KH-I_PEPPER_rpt1_like"/>
    <property type="match status" value="1"/>
</dbReference>
<comment type="caution">
    <text evidence="5">The sequence shown here is derived from an EMBL/GenBank/DDBJ whole genome shotgun (WGS) entry which is preliminary data.</text>
</comment>
<sequence length="538" mass="57961">MDSSTVTDSQPSAVAPPPPPELVTVKSEDTESFQPSNQEPSAVAMEMVAVKSEDNGNTNDGDAAAPVEAVAVVEKWPGWPGDNVFRLVVPVLKVGSIIGRKGELVKKMCEETHASIRVLEGPLGNSDRIVLISGREDPDAQVSRAMDATLRVFRRVAGLNDDDTGAVAAGAAFCSLRLLVASSQAIHLIGKHGSTIKSIQERSGATLRVLSEDDVPPYATSDERIVEIHGEGLKVLDALEAVVGQLRKFLVDHSMIPIFEKTCNANISQDRPSESWADKSQSSNFQPSVPTPTSQAPAVSDYSSSMNRDTYLLDRGTALDSKLSRSTLSLYGQDPGLGGIRTSVAGRTGPIVTQMTKVMQVPLSYAEDIIGIGRSSITYIRRTSGAILTVQESRGLPEEITIEIKGTSSEVQTAEQLIQEFISNHKEPSPSIYGTGEPGFGSFSRFSDSYSSSSFQYQRLGGPSSRRRPISHAAPPDSPQSAAAFTVRAFIWSKQQKKISKTVKGIYRGAPPTWGKVPPELKRQMFMEFRGSVPGSRK</sequence>
<organism evidence="5 6">
    <name type="scientific">Anisodus acutangulus</name>
    <dbReference type="NCBI Taxonomy" id="402998"/>
    <lineage>
        <taxon>Eukaryota</taxon>
        <taxon>Viridiplantae</taxon>
        <taxon>Streptophyta</taxon>
        <taxon>Embryophyta</taxon>
        <taxon>Tracheophyta</taxon>
        <taxon>Spermatophyta</taxon>
        <taxon>Magnoliopsida</taxon>
        <taxon>eudicotyledons</taxon>
        <taxon>Gunneridae</taxon>
        <taxon>Pentapetalae</taxon>
        <taxon>asterids</taxon>
        <taxon>lamiids</taxon>
        <taxon>Solanales</taxon>
        <taxon>Solanaceae</taxon>
        <taxon>Solanoideae</taxon>
        <taxon>Hyoscyameae</taxon>
        <taxon>Anisodus</taxon>
    </lineage>
</organism>
<dbReference type="InterPro" id="IPR004088">
    <property type="entry name" value="KH_dom_type_1"/>
</dbReference>
<name>A0A9Q1L2D6_9SOLA</name>